<feature type="domain" description="Histidine kinase" evidence="7">
    <location>
        <begin position="961"/>
        <end position="1179"/>
    </location>
</feature>
<dbReference type="InterPro" id="IPR003018">
    <property type="entry name" value="GAF"/>
</dbReference>
<proteinExistence type="predicted"/>
<dbReference type="Gene3D" id="3.30.450.40">
    <property type="match status" value="1"/>
</dbReference>
<dbReference type="FunFam" id="3.30.565.10:FF:000006">
    <property type="entry name" value="Sensor histidine kinase WalK"/>
    <property type="match status" value="1"/>
</dbReference>
<comment type="catalytic activity">
    <reaction evidence="1">
        <text>ATP + protein L-histidine = ADP + protein N-phospho-L-histidine.</text>
        <dbReference type="EC" id="2.7.13.3"/>
    </reaction>
</comment>
<dbReference type="InterPro" id="IPR052162">
    <property type="entry name" value="Sensor_kinase/Photoreceptor"/>
</dbReference>
<dbReference type="SMART" id="SM00086">
    <property type="entry name" value="PAC"/>
    <property type="match status" value="4"/>
</dbReference>
<dbReference type="Pfam" id="PF00512">
    <property type="entry name" value="HisKA"/>
    <property type="match status" value="1"/>
</dbReference>
<feature type="domain" description="PAS" evidence="8">
    <location>
        <begin position="691"/>
        <end position="746"/>
    </location>
</feature>
<evidence type="ECO:0000259" key="8">
    <source>
        <dbReference type="PROSITE" id="PS50112"/>
    </source>
</evidence>
<dbReference type="SMART" id="SM00388">
    <property type="entry name" value="HisKA"/>
    <property type="match status" value="1"/>
</dbReference>
<evidence type="ECO:0000256" key="5">
    <source>
        <dbReference type="ARBA" id="ARBA00022777"/>
    </source>
</evidence>
<evidence type="ECO:0000259" key="9">
    <source>
        <dbReference type="PROSITE" id="PS50113"/>
    </source>
</evidence>
<dbReference type="InterPro" id="IPR036097">
    <property type="entry name" value="HisK_dim/P_sf"/>
</dbReference>
<keyword evidence="6" id="KW-0175">Coiled coil</keyword>
<dbReference type="OrthoDB" id="9811889at2"/>
<evidence type="ECO:0000256" key="4">
    <source>
        <dbReference type="ARBA" id="ARBA00022679"/>
    </source>
</evidence>
<dbReference type="InterPro" id="IPR003594">
    <property type="entry name" value="HATPase_dom"/>
</dbReference>
<evidence type="ECO:0000256" key="1">
    <source>
        <dbReference type="ARBA" id="ARBA00000085"/>
    </source>
</evidence>
<feature type="domain" description="PAS" evidence="8">
    <location>
        <begin position="310"/>
        <end position="380"/>
    </location>
</feature>
<dbReference type="SMART" id="SM00387">
    <property type="entry name" value="HATPase_c"/>
    <property type="match status" value="1"/>
</dbReference>
<dbReference type="GO" id="GO:0006355">
    <property type="term" value="P:regulation of DNA-templated transcription"/>
    <property type="evidence" value="ECO:0007669"/>
    <property type="project" value="InterPro"/>
</dbReference>
<dbReference type="InterPro" id="IPR003661">
    <property type="entry name" value="HisK_dim/P_dom"/>
</dbReference>
<dbReference type="PROSITE" id="PS50109">
    <property type="entry name" value="HIS_KIN"/>
    <property type="match status" value="1"/>
</dbReference>
<dbReference type="Gene3D" id="3.30.450.20">
    <property type="entry name" value="PAS domain"/>
    <property type="match status" value="6"/>
</dbReference>
<dbReference type="InterPro" id="IPR029016">
    <property type="entry name" value="GAF-like_dom_sf"/>
</dbReference>
<feature type="domain" description="PAS" evidence="8">
    <location>
        <begin position="437"/>
        <end position="506"/>
    </location>
</feature>
<dbReference type="EC" id="2.7.13.3" evidence="2"/>
<feature type="domain" description="PAC" evidence="9">
    <location>
        <begin position="256"/>
        <end position="309"/>
    </location>
</feature>
<evidence type="ECO:0000256" key="6">
    <source>
        <dbReference type="SAM" id="Coils"/>
    </source>
</evidence>
<dbReference type="RefSeq" id="WP_147203448.1">
    <property type="nucleotide sequence ID" value="NZ_BJYT01000006.1"/>
</dbReference>
<dbReference type="Pfam" id="PF02518">
    <property type="entry name" value="HATPase_c"/>
    <property type="match status" value="1"/>
</dbReference>
<dbReference type="CDD" id="cd00075">
    <property type="entry name" value="HATPase"/>
    <property type="match status" value="1"/>
</dbReference>
<feature type="domain" description="PAS" evidence="8">
    <location>
        <begin position="818"/>
        <end position="889"/>
    </location>
</feature>
<feature type="domain" description="PAC" evidence="9">
    <location>
        <begin position="765"/>
        <end position="817"/>
    </location>
</feature>
<evidence type="ECO:0000259" key="7">
    <source>
        <dbReference type="PROSITE" id="PS50109"/>
    </source>
</evidence>
<dbReference type="InterPro" id="IPR013767">
    <property type="entry name" value="PAS_fold"/>
</dbReference>
<dbReference type="InterPro" id="IPR035965">
    <property type="entry name" value="PAS-like_dom_sf"/>
</dbReference>
<name>A0A512BBL1_9BACT</name>
<evidence type="ECO:0000256" key="3">
    <source>
        <dbReference type="ARBA" id="ARBA00022553"/>
    </source>
</evidence>
<organism evidence="10 11">
    <name type="scientific">Segetibacter aerophilus</name>
    <dbReference type="NCBI Taxonomy" id="670293"/>
    <lineage>
        <taxon>Bacteria</taxon>
        <taxon>Pseudomonadati</taxon>
        <taxon>Bacteroidota</taxon>
        <taxon>Chitinophagia</taxon>
        <taxon>Chitinophagales</taxon>
        <taxon>Chitinophagaceae</taxon>
        <taxon>Segetibacter</taxon>
    </lineage>
</organism>
<evidence type="ECO:0000313" key="11">
    <source>
        <dbReference type="Proteomes" id="UP000321513"/>
    </source>
</evidence>
<dbReference type="SUPFAM" id="SSF55874">
    <property type="entry name" value="ATPase domain of HSP90 chaperone/DNA topoisomerase II/histidine kinase"/>
    <property type="match status" value="1"/>
</dbReference>
<dbReference type="PANTHER" id="PTHR43304">
    <property type="entry name" value="PHYTOCHROME-LIKE PROTEIN CPH1"/>
    <property type="match status" value="1"/>
</dbReference>
<dbReference type="InterPro" id="IPR036890">
    <property type="entry name" value="HATPase_C_sf"/>
</dbReference>
<dbReference type="InterPro" id="IPR013655">
    <property type="entry name" value="PAS_fold_3"/>
</dbReference>
<dbReference type="SUPFAM" id="SSF47384">
    <property type="entry name" value="Homodimeric domain of signal transducing histidine kinase"/>
    <property type="match status" value="1"/>
</dbReference>
<dbReference type="EMBL" id="BJYT01000006">
    <property type="protein sequence ID" value="GEO09320.1"/>
    <property type="molecule type" value="Genomic_DNA"/>
</dbReference>
<dbReference type="SUPFAM" id="SSF55781">
    <property type="entry name" value="GAF domain-like"/>
    <property type="match status" value="1"/>
</dbReference>
<dbReference type="InterPro" id="IPR000014">
    <property type="entry name" value="PAS"/>
</dbReference>
<keyword evidence="3" id="KW-0597">Phosphoprotein</keyword>
<dbReference type="SUPFAM" id="SSF55785">
    <property type="entry name" value="PYP-like sensor domain (PAS domain)"/>
    <property type="match status" value="6"/>
</dbReference>
<dbReference type="Gene3D" id="1.10.287.130">
    <property type="match status" value="1"/>
</dbReference>
<protein>
    <recommendedName>
        <fullName evidence="2">histidine kinase</fullName>
        <ecNumber evidence="2">2.7.13.3</ecNumber>
    </recommendedName>
</protein>
<dbReference type="InterPro" id="IPR001610">
    <property type="entry name" value="PAC"/>
</dbReference>
<feature type="coiled-coil region" evidence="6">
    <location>
        <begin position="924"/>
        <end position="954"/>
    </location>
</feature>
<keyword evidence="11" id="KW-1185">Reference proteome</keyword>
<evidence type="ECO:0000256" key="2">
    <source>
        <dbReference type="ARBA" id="ARBA00012438"/>
    </source>
</evidence>
<accession>A0A512BBL1</accession>
<sequence length="1179" mass="135731">MTAYTDSLEKPIYTIAKCLNEIIVNNDLNDALQKIVDWLANSLDIDCCYISEDGNKAANLAIFSSERMAENLGDSNNSILHINDFPEILDILHNNLCYKVSRNNRVSQKLHEWLRASNVRSLLLMPVFRGTRFWGCIGFGDAKNNRTWHSSEIQLQSLASAIGSAIESKRIKQEIQQSNEVINTTLSTLNEIIWEVDLVNETTKIAGSSIFIESLKRRSLSNNFIDWVLTSTHEDDKERVSQKFKQFFEEKDASVNEDVFRIYNEKTGEYFWMHSRYHLKRNIYGDPVFLTGTSVDISDTKEVEHEFSRQREQYQFLVQSLGQVVFTLNKNATLSFASPAWKEILGYKPEQSIGKAFIEYLHDEHVQLFWEEFGSLLAGRKTNIDLRMQLVNAANENVWVRILAKTTFDYNNTIDGVFGTIENINSSYNDSLFLQDSNERINTILNNSKEIILTLNLEKNIIASVNDAVGILGYKPEEWIDKSYKSWNDEQRQQFHELMRLAVQSELQVKNQQITFTNKTNTERIPFEFSTSIFYFKNSRYLLCVLRDVRERLKYEENISLISTQLTHLLNNIDDVYAIFNIKTGKYDFVSDNIENLYHCDKQLYFNNTRFWLERIHKEDLPGVEKEVEQIILNKSKGEIFYRIQTSTGERKMVLEKLVVGKDNNGDADKLYIVKSDYTNIENAEQSLMETERKFRFISENLSDFISIHDVDWNFTYASPSIKNILGYEPGEVLGMGGFDLVHPDDLLKTLNDCVQPIVLYKKETQFRYRMLSKDDTFKWVETYAKPVIDSKGEISSIISSTRDVTDQVTSENKLRESEEQYRLLSENSNDIIGIHNLQTEFLYISPSCKQILGYEPSELMGKRPQDIYSSSDASALSVTEPAKAIEEKKERKFLSNIITKSGEEKVLEVWLKPLFKADVLVGLQSASRDVTEREKLLSELENSLAKERELNELREKFVSTASHQFRTPLTVIQSGVEIMDMYLEDLPEAKQAKFQNQFKKIQEEVSRLENLMNDVLVLGRANAVRTPYNPEERSLVDFCTAIIDNKYNASYLPERQILLSITGVEVPVSFDEKLVSHAIENIISNAYKYSSEGNIYLDLIYEPNRVIINIKDTGVGIPEEDIKNLFQPFYRATNTSEIDGTGLGLSIVKEFIEIHGGEIFLNSKLNKGTTVSVILPIA</sequence>
<dbReference type="Pfam" id="PF08447">
    <property type="entry name" value="PAS_3"/>
    <property type="match status" value="4"/>
</dbReference>
<keyword evidence="4" id="KW-0808">Transferase</keyword>
<dbReference type="PROSITE" id="PS50113">
    <property type="entry name" value="PAC"/>
    <property type="match status" value="2"/>
</dbReference>
<dbReference type="CDD" id="cd00082">
    <property type="entry name" value="HisKA"/>
    <property type="match status" value="1"/>
</dbReference>
<comment type="caution">
    <text evidence="10">The sequence shown here is derived from an EMBL/GenBank/DDBJ whole genome shotgun (WGS) entry which is preliminary data.</text>
</comment>
<dbReference type="Proteomes" id="UP000321513">
    <property type="component" value="Unassembled WGS sequence"/>
</dbReference>
<dbReference type="InterPro" id="IPR005467">
    <property type="entry name" value="His_kinase_dom"/>
</dbReference>
<dbReference type="Pfam" id="PF01590">
    <property type="entry name" value="GAF"/>
    <property type="match status" value="1"/>
</dbReference>
<dbReference type="Pfam" id="PF00989">
    <property type="entry name" value="PAS"/>
    <property type="match status" value="1"/>
</dbReference>
<dbReference type="SMART" id="SM00091">
    <property type="entry name" value="PAS"/>
    <property type="match status" value="5"/>
</dbReference>
<dbReference type="InterPro" id="IPR000700">
    <property type="entry name" value="PAS-assoc_C"/>
</dbReference>
<dbReference type="PRINTS" id="PR00344">
    <property type="entry name" value="BCTRLSENSOR"/>
</dbReference>
<keyword evidence="5" id="KW-0418">Kinase</keyword>
<dbReference type="InterPro" id="IPR004358">
    <property type="entry name" value="Sig_transdc_His_kin-like_C"/>
</dbReference>
<reference evidence="10 11" key="1">
    <citation type="submission" date="2019-07" db="EMBL/GenBank/DDBJ databases">
        <title>Whole genome shotgun sequence of Segetibacter aerophilus NBRC 106135.</title>
        <authorList>
            <person name="Hosoyama A."/>
            <person name="Uohara A."/>
            <person name="Ohji S."/>
            <person name="Ichikawa N."/>
        </authorList>
    </citation>
    <scope>NUCLEOTIDE SEQUENCE [LARGE SCALE GENOMIC DNA]</scope>
    <source>
        <strain evidence="10 11">NBRC 106135</strain>
    </source>
</reference>
<dbReference type="AlphaFoldDB" id="A0A512BBL1"/>
<evidence type="ECO:0000313" key="10">
    <source>
        <dbReference type="EMBL" id="GEO09320.1"/>
    </source>
</evidence>
<dbReference type="GO" id="GO:0000155">
    <property type="term" value="F:phosphorelay sensor kinase activity"/>
    <property type="evidence" value="ECO:0007669"/>
    <property type="project" value="InterPro"/>
</dbReference>
<dbReference type="NCBIfam" id="TIGR00229">
    <property type="entry name" value="sensory_box"/>
    <property type="match status" value="5"/>
</dbReference>
<dbReference type="PANTHER" id="PTHR43304:SF1">
    <property type="entry name" value="PAC DOMAIN-CONTAINING PROTEIN"/>
    <property type="match status" value="1"/>
</dbReference>
<dbReference type="CDD" id="cd00130">
    <property type="entry name" value="PAS"/>
    <property type="match status" value="4"/>
</dbReference>
<dbReference type="Gene3D" id="3.30.565.10">
    <property type="entry name" value="Histidine kinase-like ATPase, C-terminal domain"/>
    <property type="match status" value="1"/>
</dbReference>
<dbReference type="PROSITE" id="PS50112">
    <property type="entry name" value="PAS"/>
    <property type="match status" value="4"/>
</dbReference>
<gene>
    <name evidence="10" type="ORF">SAE01_18160</name>
</gene>
<dbReference type="Pfam" id="PF13426">
    <property type="entry name" value="PAS_9"/>
    <property type="match status" value="1"/>
</dbReference>